<dbReference type="Proteomes" id="UP000577956">
    <property type="component" value="Unassembled WGS sequence"/>
</dbReference>
<dbReference type="GO" id="GO:0006508">
    <property type="term" value="P:proteolysis"/>
    <property type="evidence" value="ECO:0007669"/>
    <property type="project" value="UniProtKB-KW"/>
</dbReference>
<evidence type="ECO:0000313" key="12">
    <source>
        <dbReference type="EMBL" id="NYD88002.1"/>
    </source>
</evidence>
<gene>
    <name evidence="12" type="ORF">BKA21_003551</name>
    <name evidence="11" type="ORF">Col01nite_36550</name>
</gene>
<dbReference type="Proteomes" id="UP000618382">
    <property type="component" value="Unassembled WGS sequence"/>
</dbReference>
<evidence type="ECO:0000313" key="13">
    <source>
        <dbReference type="Proteomes" id="UP000577956"/>
    </source>
</evidence>
<keyword evidence="9" id="KW-0732">Signal</keyword>
<dbReference type="RefSeq" id="WP_140460323.1">
    <property type="nucleotide sequence ID" value="NZ_BAABFI010000006.1"/>
</dbReference>
<dbReference type="PROSITE" id="PS00136">
    <property type="entry name" value="SUBTILASE_ASP"/>
    <property type="match status" value="1"/>
</dbReference>
<reference evidence="12 13" key="1">
    <citation type="submission" date="2020-07" db="EMBL/GenBank/DDBJ databases">
        <title>Sequencing the genomes of 1000 actinobacteria strains.</title>
        <authorList>
            <person name="Klenk H.-P."/>
        </authorList>
    </citation>
    <scope>NUCLEOTIDE SEQUENCE [LARGE SCALE GENOMIC DNA]</scope>
    <source>
        <strain evidence="12 13">DSM 24482</strain>
    </source>
</reference>
<accession>A0A7Y9FJ91</accession>
<dbReference type="GO" id="GO:0004252">
    <property type="term" value="F:serine-type endopeptidase activity"/>
    <property type="evidence" value="ECO:0007669"/>
    <property type="project" value="UniProtKB-UniRule"/>
</dbReference>
<dbReference type="InterPro" id="IPR036116">
    <property type="entry name" value="FN3_sf"/>
</dbReference>
<feature type="domain" description="Fibronectin type-III" evidence="10">
    <location>
        <begin position="565"/>
        <end position="657"/>
    </location>
</feature>
<dbReference type="InterPro" id="IPR003961">
    <property type="entry name" value="FN3_dom"/>
</dbReference>
<protein>
    <submittedName>
        <fullName evidence="12">Subtilisin family serine protease</fullName>
    </submittedName>
</protein>
<dbReference type="CDD" id="cd04077">
    <property type="entry name" value="Peptidases_S8_PCSK9_ProteinaseK_like"/>
    <property type="match status" value="1"/>
</dbReference>
<feature type="domain" description="Fibronectin type-III" evidence="10">
    <location>
        <begin position="658"/>
        <end position="749"/>
    </location>
</feature>
<dbReference type="PROSITE" id="PS50853">
    <property type="entry name" value="FN3"/>
    <property type="match status" value="5"/>
</dbReference>
<evidence type="ECO:0000256" key="3">
    <source>
        <dbReference type="ARBA" id="ARBA00022801"/>
    </source>
</evidence>
<dbReference type="SUPFAM" id="SSF52743">
    <property type="entry name" value="Subtilisin-like"/>
    <property type="match status" value="1"/>
</dbReference>
<proteinExistence type="inferred from homology"/>
<organism evidence="12 13">
    <name type="scientific">Cellulomonas oligotrophica</name>
    <dbReference type="NCBI Taxonomy" id="931536"/>
    <lineage>
        <taxon>Bacteria</taxon>
        <taxon>Bacillati</taxon>
        <taxon>Actinomycetota</taxon>
        <taxon>Actinomycetes</taxon>
        <taxon>Micrococcales</taxon>
        <taxon>Cellulomonadaceae</taxon>
        <taxon>Cellulomonas</taxon>
    </lineage>
</organism>
<dbReference type="InterPro" id="IPR050131">
    <property type="entry name" value="Peptidase_S8_subtilisin-like"/>
</dbReference>
<keyword evidence="4 7" id="KW-0720">Serine protease</keyword>
<keyword evidence="5" id="KW-0326">Glycosidase</keyword>
<dbReference type="PANTHER" id="PTHR43806:SF11">
    <property type="entry name" value="CEREVISIN-RELATED"/>
    <property type="match status" value="1"/>
</dbReference>
<evidence type="ECO:0000313" key="11">
    <source>
        <dbReference type="EMBL" id="GIG34496.1"/>
    </source>
</evidence>
<dbReference type="PROSITE" id="PS00137">
    <property type="entry name" value="SUBTILASE_HIS"/>
    <property type="match status" value="1"/>
</dbReference>
<feature type="active site" description="Charge relay system" evidence="7">
    <location>
        <position position="328"/>
    </location>
</feature>
<dbReference type="EMBL" id="BONN01000018">
    <property type="protein sequence ID" value="GIG34496.1"/>
    <property type="molecule type" value="Genomic_DNA"/>
</dbReference>
<dbReference type="InterPro" id="IPR013783">
    <property type="entry name" value="Ig-like_fold"/>
</dbReference>
<dbReference type="GO" id="GO:0016798">
    <property type="term" value="F:hydrolase activity, acting on glycosyl bonds"/>
    <property type="evidence" value="ECO:0007669"/>
    <property type="project" value="UniProtKB-KW"/>
</dbReference>
<feature type="chain" id="PRO_5031475470" evidence="9">
    <location>
        <begin position="30"/>
        <end position="842"/>
    </location>
</feature>
<dbReference type="GO" id="GO:0000272">
    <property type="term" value="P:polysaccharide catabolic process"/>
    <property type="evidence" value="ECO:0007669"/>
    <property type="project" value="UniProtKB-KW"/>
</dbReference>
<keyword evidence="6" id="KW-0119">Carbohydrate metabolism</keyword>
<sequence length="842" mass="84971">MTPSTARRRRTLLVAGAVCLALVPSAAHAEPAPVERTYLVTVDAGSQDEVAARLERLGADPQRQFDEALDAVAVRMTAAQAAAASQLPDVGAVAADATFRVADTQAVDSAWGLDRIDQRNLPLDRSYTYDARAGVGVRVYVVDTGISPDTGFGTRLVAGYSAIADGRGTSDCHGHGTHVAGIVGATRWGVAKAATLVPVRVLGCTGQGATTGVVAGLEWIASRHPAGTPGVVNMSLGGPASTAVDTAVASLVAQGLTVVVAAGNESVDACTVSPARAPSALTVGATGQDDARAYFSNVGACLDLFAPGVQIPSSSPSSSAGAVMSGTSQASPHVAGAAALYLAQSPAATPVQVQLALLTAAQPVVRDARSASTLLLQSSVSASTAPVAVTATATTSSIRLAWTADGTFSRWTVLRRVVGTSTWQSSVVTRPTTTFSSLPPGTAVEVAITGVDAVGVTASTTLTTSTAAAPSAPGLTASATLRSATLSWTAPTVSAPLVTAYTVQRSTNGTTWTTAATTTKAVTTATVAGLTPGVRVWFRVSATAGTTPGTWSTPLAVTAAPAPGAPTGLAVTGTSARTATVTWAAPTVSAAHVQKYVVQRSLDGVTWRSVPTATPLATTATLTALTPGTEHLVRVAASGEGVTGAWTTPVRATTLPLPSQPLGVAASATMLTSTVTWDPPAQTSATTGYRVSWSTNGLSWRTLDVPADARTTTLVGLRPGTAYQVRVAARADGLLGPWSDVTAVTTVVAPSAPRTLTTTGRTTTSLTMTWAPSAAGATAVTAYRVERSTDGVTWTATTVAPTTTQVTLSALRRATTYRVRVSAVSPEVVSPAAQWSGATATS</sequence>
<comment type="similarity">
    <text evidence="1 7 8">Belongs to the peptidase S8 family.</text>
</comment>
<dbReference type="Pfam" id="PF00082">
    <property type="entry name" value="Peptidase_S8"/>
    <property type="match status" value="1"/>
</dbReference>
<feature type="domain" description="Fibronectin type-III" evidence="10">
    <location>
        <begin position="385"/>
        <end position="467"/>
    </location>
</feature>
<name>A0A7Y9FJ91_9CELL</name>
<dbReference type="Gene3D" id="2.60.40.10">
    <property type="entry name" value="Immunoglobulins"/>
    <property type="match status" value="5"/>
</dbReference>
<dbReference type="SMART" id="SM00060">
    <property type="entry name" value="FN3"/>
    <property type="match status" value="5"/>
</dbReference>
<evidence type="ECO:0000256" key="8">
    <source>
        <dbReference type="RuleBase" id="RU003355"/>
    </source>
</evidence>
<feature type="domain" description="Fibronectin type-III" evidence="10">
    <location>
        <begin position="752"/>
        <end position="842"/>
    </location>
</feature>
<evidence type="ECO:0000313" key="14">
    <source>
        <dbReference type="Proteomes" id="UP000618382"/>
    </source>
</evidence>
<dbReference type="InterPro" id="IPR036852">
    <property type="entry name" value="Peptidase_S8/S53_dom_sf"/>
</dbReference>
<dbReference type="InterPro" id="IPR022398">
    <property type="entry name" value="Peptidase_S8_His-AS"/>
</dbReference>
<evidence type="ECO:0000259" key="10">
    <source>
        <dbReference type="PROSITE" id="PS50853"/>
    </source>
</evidence>
<dbReference type="InterPro" id="IPR015500">
    <property type="entry name" value="Peptidase_S8_subtilisin-rel"/>
</dbReference>
<comment type="caution">
    <text evidence="12">The sequence shown here is derived from an EMBL/GenBank/DDBJ whole genome shotgun (WGS) entry which is preliminary data.</text>
</comment>
<dbReference type="PRINTS" id="PR00723">
    <property type="entry name" value="SUBTILISIN"/>
</dbReference>
<feature type="signal peptide" evidence="9">
    <location>
        <begin position="1"/>
        <end position="29"/>
    </location>
</feature>
<dbReference type="InterPro" id="IPR000209">
    <property type="entry name" value="Peptidase_S8/S53_dom"/>
</dbReference>
<feature type="domain" description="Fibronectin type-III" evidence="10">
    <location>
        <begin position="469"/>
        <end position="562"/>
    </location>
</feature>
<evidence type="ECO:0000256" key="1">
    <source>
        <dbReference type="ARBA" id="ARBA00011073"/>
    </source>
</evidence>
<evidence type="ECO:0000256" key="4">
    <source>
        <dbReference type="ARBA" id="ARBA00022825"/>
    </source>
</evidence>
<dbReference type="CDD" id="cd00063">
    <property type="entry name" value="FN3"/>
    <property type="match status" value="3"/>
</dbReference>
<dbReference type="FunFam" id="3.40.50.200:FF:000014">
    <property type="entry name" value="Proteinase K"/>
    <property type="match status" value="1"/>
</dbReference>
<keyword evidence="2 7" id="KW-0645">Protease</keyword>
<dbReference type="InterPro" id="IPR023828">
    <property type="entry name" value="Peptidase_S8_Ser-AS"/>
</dbReference>
<dbReference type="GO" id="GO:0005615">
    <property type="term" value="C:extracellular space"/>
    <property type="evidence" value="ECO:0007669"/>
    <property type="project" value="TreeGrafter"/>
</dbReference>
<dbReference type="Gene3D" id="3.40.50.200">
    <property type="entry name" value="Peptidase S8/S53 domain"/>
    <property type="match status" value="1"/>
</dbReference>
<evidence type="ECO:0000256" key="7">
    <source>
        <dbReference type="PROSITE-ProRule" id="PRU01240"/>
    </source>
</evidence>
<dbReference type="AlphaFoldDB" id="A0A7Y9FJ91"/>
<dbReference type="EMBL" id="JACCBK010000001">
    <property type="protein sequence ID" value="NYD88002.1"/>
    <property type="molecule type" value="Genomic_DNA"/>
</dbReference>
<reference evidence="11 14" key="2">
    <citation type="submission" date="2021-01" db="EMBL/GenBank/DDBJ databases">
        <title>Whole genome shotgun sequence of Cellulomonas oligotrophica NBRC 109435.</title>
        <authorList>
            <person name="Komaki H."/>
            <person name="Tamura T."/>
        </authorList>
    </citation>
    <scope>NUCLEOTIDE SEQUENCE [LARGE SCALE GENOMIC DNA]</scope>
    <source>
        <strain evidence="11 14">NBRC 109435</strain>
    </source>
</reference>
<dbReference type="PROSITE" id="PS00138">
    <property type="entry name" value="SUBTILASE_SER"/>
    <property type="match status" value="1"/>
</dbReference>
<feature type="active site" description="Charge relay system" evidence="7">
    <location>
        <position position="175"/>
    </location>
</feature>
<keyword evidence="6" id="KW-0624">Polysaccharide degradation</keyword>
<dbReference type="PANTHER" id="PTHR43806">
    <property type="entry name" value="PEPTIDASE S8"/>
    <property type="match status" value="1"/>
</dbReference>
<dbReference type="InterPro" id="IPR034193">
    <property type="entry name" value="PCSK9_ProteinaseK-like"/>
</dbReference>
<keyword evidence="14" id="KW-1185">Reference proteome</keyword>
<keyword evidence="3 7" id="KW-0378">Hydrolase</keyword>
<evidence type="ECO:0000256" key="5">
    <source>
        <dbReference type="ARBA" id="ARBA00023295"/>
    </source>
</evidence>
<dbReference type="SUPFAM" id="SSF49265">
    <property type="entry name" value="Fibronectin type III"/>
    <property type="match status" value="3"/>
</dbReference>
<dbReference type="PROSITE" id="PS51892">
    <property type="entry name" value="SUBTILASE"/>
    <property type="match status" value="1"/>
</dbReference>
<evidence type="ECO:0000256" key="6">
    <source>
        <dbReference type="ARBA" id="ARBA00023326"/>
    </source>
</evidence>
<evidence type="ECO:0000256" key="2">
    <source>
        <dbReference type="ARBA" id="ARBA00022670"/>
    </source>
</evidence>
<dbReference type="Pfam" id="PF00041">
    <property type="entry name" value="fn3"/>
    <property type="match status" value="4"/>
</dbReference>
<feature type="active site" description="Charge relay system" evidence="7">
    <location>
        <position position="143"/>
    </location>
</feature>
<dbReference type="InterPro" id="IPR023827">
    <property type="entry name" value="Peptidase_S8_Asp-AS"/>
</dbReference>
<evidence type="ECO:0000256" key="9">
    <source>
        <dbReference type="SAM" id="SignalP"/>
    </source>
</evidence>